<dbReference type="Proteomes" id="UP001501845">
    <property type="component" value="Unassembled WGS sequence"/>
</dbReference>
<evidence type="ECO:0000259" key="2">
    <source>
        <dbReference type="Pfam" id="PF00582"/>
    </source>
</evidence>
<feature type="domain" description="UspA" evidence="2">
    <location>
        <begin position="170"/>
        <end position="311"/>
    </location>
</feature>
<name>A0ABP7Y3F4_9ACTN</name>
<dbReference type="PANTHER" id="PTHR46268">
    <property type="entry name" value="STRESS RESPONSE PROTEIN NHAX"/>
    <property type="match status" value="1"/>
</dbReference>
<keyword evidence="4" id="KW-1185">Reference proteome</keyword>
<dbReference type="PANTHER" id="PTHR46268:SF6">
    <property type="entry name" value="UNIVERSAL STRESS PROTEIN UP12"/>
    <property type="match status" value="1"/>
</dbReference>
<protein>
    <submittedName>
        <fullName evidence="3">Universal stress protein</fullName>
    </submittedName>
</protein>
<dbReference type="InterPro" id="IPR006015">
    <property type="entry name" value="Universal_stress_UspA"/>
</dbReference>
<reference evidence="4" key="1">
    <citation type="journal article" date="2019" name="Int. J. Syst. Evol. Microbiol.">
        <title>The Global Catalogue of Microorganisms (GCM) 10K type strain sequencing project: providing services to taxonomists for standard genome sequencing and annotation.</title>
        <authorList>
            <consortium name="The Broad Institute Genomics Platform"/>
            <consortium name="The Broad Institute Genome Sequencing Center for Infectious Disease"/>
            <person name="Wu L."/>
            <person name="Ma J."/>
        </authorList>
    </citation>
    <scope>NUCLEOTIDE SEQUENCE [LARGE SCALE GENOMIC DNA]</scope>
    <source>
        <strain evidence="4">JCM 17589</strain>
    </source>
</reference>
<dbReference type="PRINTS" id="PR01438">
    <property type="entry name" value="UNVRSLSTRESS"/>
</dbReference>
<evidence type="ECO:0000313" key="3">
    <source>
        <dbReference type="EMBL" id="GAA4130120.1"/>
    </source>
</evidence>
<dbReference type="InterPro" id="IPR014729">
    <property type="entry name" value="Rossmann-like_a/b/a_fold"/>
</dbReference>
<dbReference type="EMBL" id="BAABBU010000007">
    <property type="protein sequence ID" value="GAA4130120.1"/>
    <property type="molecule type" value="Genomic_DNA"/>
</dbReference>
<accession>A0ABP7Y3F4</accession>
<evidence type="ECO:0000313" key="4">
    <source>
        <dbReference type="Proteomes" id="UP001501845"/>
    </source>
</evidence>
<gene>
    <name evidence="3" type="ORF">GCM10022285_18400</name>
</gene>
<dbReference type="Pfam" id="PF00582">
    <property type="entry name" value="Usp"/>
    <property type="match status" value="2"/>
</dbReference>
<sequence>MFSQANGAYRTKHGNRALSGLPVWVLGGTFRGRECVVDDTVIVGVDGSSSSLDAADRAAEEARLRGARLRIVHAFARPSDLDPMIHGVLAETEQRLHERVPGLEIMRTVVSGDALTVLRTESRHAVLTVLGRRGRSRFGDLLLGSTSMQLAAHGHGPLMVMRGRADPQGPVLLAADGSPAGNAAASFAFAEAALRGAPLMAMHVWNTWSEPTPYEDPGDPLSVVVDLDQLEQRHRRLLEEAMRPWMAAHPDVVVQPRLERGRVRQTLLEATREAQLVVAGTRGHGGVAGMLLGSVSQALLLHAECPVTVVRALS</sequence>
<proteinExistence type="inferred from homology"/>
<comment type="similarity">
    <text evidence="1">Belongs to the universal stress protein A family.</text>
</comment>
<dbReference type="InterPro" id="IPR006016">
    <property type="entry name" value="UspA"/>
</dbReference>
<dbReference type="SUPFAM" id="SSF52402">
    <property type="entry name" value="Adenine nucleotide alpha hydrolases-like"/>
    <property type="match status" value="2"/>
</dbReference>
<feature type="domain" description="UspA" evidence="2">
    <location>
        <begin position="40"/>
        <end position="162"/>
    </location>
</feature>
<evidence type="ECO:0000256" key="1">
    <source>
        <dbReference type="ARBA" id="ARBA00008791"/>
    </source>
</evidence>
<organism evidence="3 4">
    <name type="scientific">Streptomyces tunisiensis</name>
    <dbReference type="NCBI Taxonomy" id="948699"/>
    <lineage>
        <taxon>Bacteria</taxon>
        <taxon>Bacillati</taxon>
        <taxon>Actinomycetota</taxon>
        <taxon>Actinomycetes</taxon>
        <taxon>Kitasatosporales</taxon>
        <taxon>Streptomycetaceae</taxon>
        <taxon>Streptomyces</taxon>
    </lineage>
</organism>
<comment type="caution">
    <text evidence="3">The sequence shown here is derived from an EMBL/GenBank/DDBJ whole genome shotgun (WGS) entry which is preliminary data.</text>
</comment>
<dbReference type="Gene3D" id="3.40.50.620">
    <property type="entry name" value="HUPs"/>
    <property type="match status" value="2"/>
</dbReference>